<dbReference type="InterPro" id="IPR001486">
    <property type="entry name" value="Hemoglobin_trunc"/>
</dbReference>
<dbReference type="OrthoDB" id="9798157at2"/>
<evidence type="ECO:0000256" key="4">
    <source>
        <dbReference type="ARBA" id="ARBA00023004"/>
    </source>
</evidence>
<keyword evidence="3 5" id="KW-0479">Metal-binding</keyword>
<dbReference type="Pfam" id="PF01152">
    <property type="entry name" value="Bac_globin"/>
    <property type="match status" value="1"/>
</dbReference>
<gene>
    <name evidence="8" type="ORF">SAMN05421869_10514</name>
</gene>
<dbReference type="GO" id="GO:0019825">
    <property type="term" value="F:oxygen binding"/>
    <property type="evidence" value="ECO:0007669"/>
    <property type="project" value="InterPro"/>
</dbReference>
<dbReference type="AlphaFoldDB" id="A0A1G8J924"/>
<dbReference type="SUPFAM" id="SSF54909">
    <property type="entry name" value="Dimeric alpha+beta barrel"/>
    <property type="match status" value="1"/>
</dbReference>
<accession>A0A1G8J924</accession>
<dbReference type="Gene3D" id="1.10.490.10">
    <property type="entry name" value="Globins"/>
    <property type="match status" value="1"/>
</dbReference>
<sequence length="248" mass="28213">MIVEYIRYRVPAAAEEFEAAYRRAVVPLGKAPQCLDYELSRCVDEPECYILRIAWTSAEDHLKGFRNSAHFAEFFAEIKPYVAGIEEMRHYEQTIVRTEPTLFDWAGGAEAFERLTQVFYDHVIADDLIGPLFAHMSPDHPQHVAIWLSEVFGGPDRYTRELGGYPRMLAHHLGKQLREDQRRRWVSLLMDAADEVGLPGDPEFRAAFAGYIEWGTRIAVQNSQPGATPPAQAPVPRWGWGVAPPYQP</sequence>
<feature type="domain" description="ABM" evidence="7">
    <location>
        <begin position="1"/>
        <end position="91"/>
    </location>
</feature>
<evidence type="ECO:0000259" key="7">
    <source>
        <dbReference type="PROSITE" id="PS51725"/>
    </source>
</evidence>
<evidence type="ECO:0000256" key="1">
    <source>
        <dbReference type="ARBA" id="ARBA00022448"/>
    </source>
</evidence>
<evidence type="ECO:0000256" key="3">
    <source>
        <dbReference type="ARBA" id="ARBA00022723"/>
    </source>
</evidence>
<evidence type="ECO:0000313" key="9">
    <source>
        <dbReference type="Proteomes" id="UP000199202"/>
    </source>
</evidence>
<feature type="region of interest" description="Disordered" evidence="6">
    <location>
        <begin position="223"/>
        <end position="248"/>
    </location>
</feature>
<protein>
    <submittedName>
        <fullName evidence="8">Truncated hemoglobin YjbI</fullName>
    </submittedName>
</protein>
<dbReference type="PROSITE" id="PS51725">
    <property type="entry name" value="ABM"/>
    <property type="match status" value="1"/>
</dbReference>
<dbReference type="Proteomes" id="UP000199202">
    <property type="component" value="Unassembled WGS sequence"/>
</dbReference>
<dbReference type="CDD" id="cd14775">
    <property type="entry name" value="TrHb2_O-like"/>
    <property type="match status" value="1"/>
</dbReference>
<dbReference type="InterPro" id="IPR007138">
    <property type="entry name" value="ABM_dom"/>
</dbReference>
<keyword evidence="1" id="KW-0813">Transport</keyword>
<dbReference type="STRING" id="633440.SAMN05421869_10514"/>
<keyword evidence="9" id="KW-1185">Reference proteome</keyword>
<dbReference type="Gene3D" id="3.30.70.100">
    <property type="match status" value="1"/>
</dbReference>
<name>A0A1G8J924_9ACTN</name>
<organism evidence="8 9">
    <name type="scientific">Nonomuraea jiangxiensis</name>
    <dbReference type="NCBI Taxonomy" id="633440"/>
    <lineage>
        <taxon>Bacteria</taxon>
        <taxon>Bacillati</taxon>
        <taxon>Actinomycetota</taxon>
        <taxon>Actinomycetes</taxon>
        <taxon>Streptosporangiales</taxon>
        <taxon>Streptosporangiaceae</taxon>
        <taxon>Nonomuraea</taxon>
    </lineage>
</organism>
<dbReference type="InterPro" id="IPR012292">
    <property type="entry name" value="Globin/Proto"/>
</dbReference>
<dbReference type="InterPro" id="IPR011008">
    <property type="entry name" value="Dimeric_a/b-barrel"/>
</dbReference>
<dbReference type="SUPFAM" id="SSF46458">
    <property type="entry name" value="Globin-like"/>
    <property type="match status" value="1"/>
</dbReference>
<dbReference type="Pfam" id="PF03992">
    <property type="entry name" value="ABM"/>
    <property type="match status" value="1"/>
</dbReference>
<dbReference type="EMBL" id="FNDJ01000005">
    <property type="protein sequence ID" value="SDI27592.1"/>
    <property type="molecule type" value="Genomic_DNA"/>
</dbReference>
<feature type="binding site" description="distal binding residue" evidence="5">
    <location>
        <position position="143"/>
    </location>
    <ligand>
        <name>heme</name>
        <dbReference type="ChEBI" id="CHEBI:30413"/>
    </ligand>
    <ligandPart>
        <name>Fe</name>
        <dbReference type="ChEBI" id="CHEBI:18248"/>
    </ligandPart>
</feature>
<proteinExistence type="predicted"/>
<evidence type="ECO:0000256" key="6">
    <source>
        <dbReference type="SAM" id="MobiDB-lite"/>
    </source>
</evidence>
<dbReference type="RefSeq" id="WP_090931066.1">
    <property type="nucleotide sequence ID" value="NZ_FNDJ01000005.1"/>
</dbReference>
<keyword evidence="2 5" id="KW-0349">Heme</keyword>
<evidence type="ECO:0000256" key="2">
    <source>
        <dbReference type="ARBA" id="ARBA00022617"/>
    </source>
</evidence>
<reference evidence="8 9" key="1">
    <citation type="submission" date="2016-10" db="EMBL/GenBank/DDBJ databases">
        <authorList>
            <person name="de Groot N.N."/>
        </authorList>
    </citation>
    <scope>NUCLEOTIDE SEQUENCE [LARGE SCALE GENOMIC DNA]</scope>
    <source>
        <strain evidence="8 9">CGMCC 4.6533</strain>
    </source>
</reference>
<dbReference type="InterPro" id="IPR009050">
    <property type="entry name" value="Globin-like_sf"/>
</dbReference>
<evidence type="ECO:0000313" key="8">
    <source>
        <dbReference type="EMBL" id="SDI27592.1"/>
    </source>
</evidence>
<dbReference type="GO" id="GO:0020037">
    <property type="term" value="F:heme binding"/>
    <property type="evidence" value="ECO:0007669"/>
    <property type="project" value="InterPro"/>
</dbReference>
<evidence type="ECO:0000256" key="5">
    <source>
        <dbReference type="PIRSR" id="PIRSR601486-1"/>
    </source>
</evidence>
<keyword evidence="4 5" id="KW-0408">Iron</keyword>
<dbReference type="GO" id="GO:0046872">
    <property type="term" value="F:metal ion binding"/>
    <property type="evidence" value="ECO:0007669"/>
    <property type="project" value="UniProtKB-KW"/>
</dbReference>